<feature type="region of interest" description="Disordered" evidence="1">
    <location>
        <begin position="488"/>
        <end position="539"/>
    </location>
</feature>
<dbReference type="GO" id="GO:0005829">
    <property type="term" value="C:cytosol"/>
    <property type="evidence" value="ECO:0007669"/>
    <property type="project" value="TreeGrafter"/>
</dbReference>
<evidence type="ECO:0000256" key="1">
    <source>
        <dbReference type="SAM" id="MobiDB-lite"/>
    </source>
</evidence>
<dbReference type="GO" id="GO:0016787">
    <property type="term" value="F:hydrolase activity"/>
    <property type="evidence" value="ECO:0007669"/>
    <property type="project" value="InterPro"/>
</dbReference>
<dbReference type="Gene3D" id="3.60.21.10">
    <property type="match status" value="1"/>
</dbReference>
<dbReference type="SUPFAM" id="SSF55816">
    <property type="entry name" value="5'-nucleotidase (syn. UDP-sugar hydrolase), C-terminal domain"/>
    <property type="match status" value="1"/>
</dbReference>
<dbReference type="Pfam" id="PF00149">
    <property type="entry name" value="Metallophos"/>
    <property type="match status" value="1"/>
</dbReference>
<dbReference type="Gene3D" id="3.90.780.10">
    <property type="entry name" value="5'-Nucleotidase, C-terminal domain"/>
    <property type="match status" value="2"/>
</dbReference>
<comment type="caution">
    <text evidence="5">The sequence shown here is derived from an EMBL/GenBank/DDBJ whole genome shotgun (WGS) entry which is preliminary data.</text>
</comment>
<organism evidence="5 6">
    <name type="scientific">Helicocarpus griseus UAMH5409</name>
    <dbReference type="NCBI Taxonomy" id="1447875"/>
    <lineage>
        <taxon>Eukaryota</taxon>
        <taxon>Fungi</taxon>
        <taxon>Dikarya</taxon>
        <taxon>Ascomycota</taxon>
        <taxon>Pezizomycotina</taxon>
        <taxon>Eurotiomycetes</taxon>
        <taxon>Eurotiomycetidae</taxon>
        <taxon>Onygenales</taxon>
        <taxon>Ajellomycetaceae</taxon>
        <taxon>Helicocarpus</taxon>
    </lineage>
</organism>
<dbReference type="AlphaFoldDB" id="A0A2B7Y8I4"/>
<dbReference type="Proteomes" id="UP000223968">
    <property type="component" value="Unassembled WGS sequence"/>
</dbReference>
<reference evidence="5 6" key="1">
    <citation type="submission" date="2017-10" db="EMBL/GenBank/DDBJ databases">
        <title>Comparative genomics in systemic dimorphic fungi from Ajellomycetaceae.</title>
        <authorList>
            <person name="Munoz J.F."/>
            <person name="Mcewen J.G."/>
            <person name="Clay O.K."/>
            <person name="Cuomo C.A."/>
        </authorList>
    </citation>
    <scope>NUCLEOTIDE SEQUENCE [LARGE SCALE GENOMIC DNA]</scope>
    <source>
        <strain evidence="5 6">UAMH5409</strain>
    </source>
</reference>
<gene>
    <name evidence="5" type="ORF">AJ79_01110</name>
</gene>
<dbReference type="InterPro" id="IPR041823">
    <property type="entry name" value="YHR202W_N"/>
</dbReference>
<name>A0A2B7Y8I4_9EURO</name>
<feature type="domain" description="Calcineurin-like phosphoesterase" evidence="3">
    <location>
        <begin position="39"/>
        <end position="263"/>
    </location>
</feature>
<feature type="domain" description="Putative 5'-nucleotidase C-terminal" evidence="4">
    <location>
        <begin position="362"/>
        <end position="596"/>
    </location>
</feature>
<dbReference type="STRING" id="1447875.A0A2B7Y8I4"/>
<dbReference type="InterPro" id="IPR029052">
    <property type="entry name" value="Metallo-depent_PP-like"/>
</dbReference>
<sequence length="641" mass="71657">MTSLLLALLGLSASTLAAQPSAPKPIPAPMRNLTFGQLNFLHTTDTHGWLAGHLREPSYAADWGDYIAFASHIREKVEADGADLLLIDTGDRIEGNGLYDSSEPKGLYTADIFKQQHIDVLCSGNHELYKKNSSEDEYLITVPNFKGNYLSSNIDIMNPQSGERVPLAPRFKKFITQKQGIRIVAFGFLFDFTQNYNNTIVQPVEETIKEQWFQDAIRDKDVDLFLVIGHVPVQSKEYTDIYKAIRGMHWDTPIQFFGGHQHIRDYAKYDEKAYGLASGRFMETIGFASINGVSTGGKKASISTNPTFTRKYIDNNLWSFYHHTNLNESTFPTQQSKNVSKMIENARHALNLDHIYGCTPQDLWMSRVQYPHNDSIYTWLEKQVLPDILSTGMRANKTGMAIINTGAIRFDIFKGPFTQDTAFMLSPFTSAFRYAKDVPYDKAKQVLEVLNRQMKILAEMPGSGLSASAFLAPPEQLAMDKDIVVDDDNESQVQLPKSDQKPLSLYNDDDSGEPSEPSPSRIPGYTTKDAAGDDGDDTIHSPISYYRVPNCISALIAESSSSSSFSSPSPSPTLGNAVADPQTVDLVYLDFIEPWMEQAFKFVGADVDVKKDTEVFLDGNTLTQVVVRWVEENWKCKDGAE</sequence>
<evidence type="ECO:0000313" key="6">
    <source>
        <dbReference type="Proteomes" id="UP000223968"/>
    </source>
</evidence>
<evidence type="ECO:0000259" key="4">
    <source>
        <dbReference type="Pfam" id="PF21953"/>
    </source>
</evidence>
<evidence type="ECO:0000313" key="5">
    <source>
        <dbReference type="EMBL" id="PGH17510.1"/>
    </source>
</evidence>
<dbReference type="PIRSF" id="PIRSF017316">
    <property type="entry name" value="Pesterase_C1039"/>
    <property type="match status" value="1"/>
</dbReference>
<evidence type="ECO:0000256" key="2">
    <source>
        <dbReference type="SAM" id="SignalP"/>
    </source>
</evidence>
<dbReference type="Pfam" id="PF21953">
    <property type="entry name" value="NadN_nucleosid_C"/>
    <property type="match status" value="1"/>
</dbReference>
<keyword evidence="6" id="KW-1185">Reference proteome</keyword>
<dbReference type="FunFam" id="3.90.780.10:FF:000009">
    <property type="entry name" value="Ser/Thr protein phosphatase family"/>
    <property type="match status" value="1"/>
</dbReference>
<dbReference type="SUPFAM" id="SSF56300">
    <property type="entry name" value="Metallo-dependent phosphatases"/>
    <property type="match status" value="1"/>
</dbReference>
<keyword evidence="2" id="KW-0732">Signal</keyword>
<dbReference type="OrthoDB" id="7722975at2759"/>
<dbReference type="InterPro" id="IPR014485">
    <property type="entry name" value="Pesterase_C1039"/>
</dbReference>
<feature type="chain" id="PRO_5012902852" evidence="2">
    <location>
        <begin position="18"/>
        <end position="641"/>
    </location>
</feature>
<dbReference type="InterPro" id="IPR004843">
    <property type="entry name" value="Calcineurin-like_PHP"/>
</dbReference>
<accession>A0A2B7Y8I4</accession>
<dbReference type="FunFam" id="3.60.21.10:FF:000043">
    <property type="entry name" value="Ser/Thr protein phosphatase family"/>
    <property type="match status" value="1"/>
</dbReference>
<protein>
    <submittedName>
        <fullName evidence="5">Uncharacterized protein</fullName>
    </submittedName>
</protein>
<dbReference type="InterPro" id="IPR036907">
    <property type="entry name" value="5'-Nucleotdase_C_sf"/>
</dbReference>
<feature type="signal peptide" evidence="2">
    <location>
        <begin position="1"/>
        <end position="17"/>
    </location>
</feature>
<dbReference type="EMBL" id="PDNB01000010">
    <property type="protein sequence ID" value="PGH17510.1"/>
    <property type="molecule type" value="Genomic_DNA"/>
</dbReference>
<dbReference type="PANTHER" id="PTHR11575:SF43">
    <property type="entry name" value="SER_THR PROTEIN PHOSPHATASE FAMILY (AFU_ORTHOLOGUE AFUA_3G04160)"/>
    <property type="match status" value="1"/>
</dbReference>
<dbReference type="CDD" id="cd07407">
    <property type="entry name" value="MPP_YHR202W_N"/>
    <property type="match status" value="1"/>
</dbReference>
<dbReference type="InterPro" id="IPR053828">
    <property type="entry name" value="Nucleosidase_C"/>
</dbReference>
<evidence type="ECO:0000259" key="3">
    <source>
        <dbReference type="Pfam" id="PF00149"/>
    </source>
</evidence>
<dbReference type="PANTHER" id="PTHR11575">
    <property type="entry name" value="5'-NUCLEOTIDASE-RELATED"/>
    <property type="match status" value="1"/>
</dbReference>
<dbReference type="InterPro" id="IPR006179">
    <property type="entry name" value="5_nucleotidase/apyrase"/>
</dbReference>
<dbReference type="GO" id="GO:0009166">
    <property type="term" value="P:nucleotide catabolic process"/>
    <property type="evidence" value="ECO:0007669"/>
    <property type="project" value="InterPro"/>
</dbReference>
<dbReference type="GO" id="GO:0005576">
    <property type="term" value="C:extracellular region"/>
    <property type="evidence" value="ECO:0007669"/>
    <property type="project" value="UniProtKB-ARBA"/>
</dbReference>
<proteinExistence type="predicted"/>